<feature type="transmembrane region" description="Helical" evidence="10">
    <location>
        <begin position="137"/>
        <end position="158"/>
    </location>
</feature>
<evidence type="ECO:0000256" key="10">
    <source>
        <dbReference type="SAM" id="Phobius"/>
    </source>
</evidence>
<feature type="domain" description="G-protein coupled receptors family 1 profile" evidence="11">
    <location>
        <begin position="39"/>
        <end position="280"/>
    </location>
</feature>
<dbReference type="GO" id="GO:0045202">
    <property type="term" value="C:synapse"/>
    <property type="evidence" value="ECO:0007669"/>
    <property type="project" value="GOC"/>
</dbReference>
<feature type="transmembrane region" description="Helical" evidence="10">
    <location>
        <begin position="164"/>
        <end position="187"/>
    </location>
</feature>
<evidence type="ECO:0000256" key="5">
    <source>
        <dbReference type="ARBA" id="ARBA00023040"/>
    </source>
</evidence>
<dbReference type="AlphaFoldDB" id="A0A913YJU0"/>
<reference evidence="12" key="1">
    <citation type="submission" date="2022-11" db="UniProtKB">
        <authorList>
            <consortium name="EnsemblMetazoa"/>
        </authorList>
    </citation>
    <scope>IDENTIFICATION</scope>
</reference>
<dbReference type="RefSeq" id="XP_020901942.1">
    <property type="nucleotide sequence ID" value="XM_021046283.2"/>
</dbReference>
<proteinExistence type="inferred from homology"/>
<dbReference type="GO" id="GO:0007187">
    <property type="term" value="P:G protein-coupled receptor signaling pathway, coupled to cyclic nucleotide second messenger"/>
    <property type="evidence" value="ECO:0007669"/>
    <property type="project" value="TreeGrafter"/>
</dbReference>
<dbReference type="PANTHER" id="PTHR24247:SF202">
    <property type="entry name" value="5-HYDROXYTRYPTAMINE RECEPTOR 1"/>
    <property type="match status" value="1"/>
</dbReference>
<protein>
    <recommendedName>
        <fullName evidence="11">G-protein coupled receptors family 1 profile domain-containing protein</fullName>
    </recommendedName>
</protein>
<comment type="similarity">
    <text evidence="9">Belongs to the G-protein coupled receptor 1 family.</text>
</comment>
<feature type="transmembrane region" description="Helical" evidence="10">
    <location>
        <begin position="93"/>
        <end position="116"/>
    </location>
</feature>
<dbReference type="InterPro" id="IPR000276">
    <property type="entry name" value="GPCR_Rhodpsn"/>
</dbReference>
<dbReference type="KEGG" id="epa:110240467"/>
<dbReference type="RefSeq" id="XP_028515299.1">
    <property type="nucleotide sequence ID" value="XM_028659498.1"/>
</dbReference>
<evidence type="ECO:0000256" key="3">
    <source>
        <dbReference type="ARBA" id="ARBA00022692"/>
    </source>
</evidence>
<dbReference type="PRINTS" id="PR00237">
    <property type="entry name" value="GPCRRHODOPSN"/>
</dbReference>
<feature type="transmembrane region" description="Helical" evidence="10">
    <location>
        <begin position="263"/>
        <end position="283"/>
    </location>
</feature>
<dbReference type="GeneID" id="110240467"/>
<evidence type="ECO:0000256" key="4">
    <source>
        <dbReference type="ARBA" id="ARBA00022989"/>
    </source>
</evidence>
<dbReference type="GO" id="GO:0005886">
    <property type="term" value="C:plasma membrane"/>
    <property type="evidence" value="ECO:0007669"/>
    <property type="project" value="UniProtKB-SubCell"/>
</dbReference>
<evidence type="ECO:0000256" key="1">
    <source>
        <dbReference type="ARBA" id="ARBA00004651"/>
    </source>
</evidence>
<evidence type="ECO:0000313" key="13">
    <source>
        <dbReference type="Proteomes" id="UP000887567"/>
    </source>
</evidence>
<dbReference type="EnsemblMetazoa" id="XM_028659497.1">
    <property type="protein sequence ID" value="XP_028515298.1"/>
    <property type="gene ID" value="LOC110240467"/>
</dbReference>
<comment type="subcellular location">
    <subcellularLocation>
        <location evidence="1">Cell membrane</location>
        <topology evidence="1">Multi-pass membrane protein</topology>
    </subcellularLocation>
</comment>
<dbReference type="PROSITE" id="PS50262">
    <property type="entry name" value="G_PROTEIN_RECEP_F1_2"/>
    <property type="match status" value="1"/>
</dbReference>
<accession>A0A913YJU0</accession>
<feature type="transmembrane region" description="Helical" evidence="10">
    <location>
        <begin position="58"/>
        <end position="81"/>
    </location>
</feature>
<keyword evidence="13" id="KW-1185">Reference proteome</keyword>
<evidence type="ECO:0000313" key="12">
    <source>
        <dbReference type="EnsemblMetazoa" id="XP_028515298.1"/>
    </source>
</evidence>
<dbReference type="PANTHER" id="PTHR24247">
    <property type="entry name" value="5-HYDROXYTRYPTAMINE RECEPTOR"/>
    <property type="match status" value="1"/>
</dbReference>
<keyword evidence="6 10" id="KW-0472">Membrane</keyword>
<dbReference type="PROSITE" id="PS00237">
    <property type="entry name" value="G_PROTEIN_RECEP_F1_1"/>
    <property type="match status" value="1"/>
</dbReference>
<name>A0A913YJU0_EXADI</name>
<evidence type="ECO:0000256" key="9">
    <source>
        <dbReference type="RuleBase" id="RU000688"/>
    </source>
</evidence>
<keyword evidence="4 10" id="KW-1133">Transmembrane helix</keyword>
<evidence type="ECO:0000259" key="11">
    <source>
        <dbReference type="PROSITE" id="PS50262"/>
    </source>
</evidence>
<dbReference type="GO" id="GO:0030594">
    <property type="term" value="F:neurotransmitter receptor activity"/>
    <property type="evidence" value="ECO:0007669"/>
    <property type="project" value="TreeGrafter"/>
</dbReference>
<evidence type="ECO:0000256" key="2">
    <source>
        <dbReference type="ARBA" id="ARBA00022475"/>
    </source>
</evidence>
<dbReference type="GO" id="GO:0030425">
    <property type="term" value="C:dendrite"/>
    <property type="evidence" value="ECO:0007669"/>
    <property type="project" value="TreeGrafter"/>
</dbReference>
<dbReference type="EnsemblMetazoa" id="XM_028659498.1">
    <property type="protein sequence ID" value="XP_028515299.1"/>
    <property type="gene ID" value="LOC110240467"/>
</dbReference>
<organism evidence="12 13">
    <name type="scientific">Exaiptasia diaphana</name>
    <name type="common">Tropical sea anemone</name>
    <name type="synonym">Aiptasia pulchella</name>
    <dbReference type="NCBI Taxonomy" id="2652724"/>
    <lineage>
        <taxon>Eukaryota</taxon>
        <taxon>Metazoa</taxon>
        <taxon>Cnidaria</taxon>
        <taxon>Anthozoa</taxon>
        <taxon>Hexacorallia</taxon>
        <taxon>Actiniaria</taxon>
        <taxon>Aiptasiidae</taxon>
        <taxon>Exaiptasia</taxon>
    </lineage>
</organism>
<dbReference type="InterPro" id="IPR017452">
    <property type="entry name" value="GPCR_Rhodpsn_7TM"/>
</dbReference>
<dbReference type="SUPFAM" id="SSF81321">
    <property type="entry name" value="Family A G protein-coupled receptor-like"/>
    <property type="match status" value="1"/>
</dbReference>
<dbReference type="GO" id="GO:0004993">
    <property type="term" value="F:G protein-coupled serotonin receptor activity"/>
    <property type="evidence" value="ECO:0007669"/>
    <property type="project" value="TreeGrafter"/>
</dbReference>
<dbReference type="SMART" id="SM01381">
    <property type="entry name" value="7TM_GPCR_Srsx"/>
    <property type="match status" value="1"/>
</dbReference>
<dbReference type="RefSeq" id="XP_028515298.1">
    <property type="nucleotide sequence ID" value="XM_028659497.1"/>
</dbReference>
<evidence type="ECO:0000256" key="7">
    <source>
        <dbReference type="ARBA" id="ARBA00023170"/>
    </source>
</evidence>
<keyword evidence="5 9" id="KW-0297">G-protein coupled receptor</keyword>
<keyword evidence="3 9" id="KW-0812">Transmembrane</keyword>
<dbReference type="Gene3D" id="1.20.1070.10">
    <property type="entry name" value="Rhodopsin 7-helix transmembrane proteins"/>
    <property type="match status" value="1"/>
</dbReference>
<evidence type="ECO:0000256" key="8">
    <source>
        <dbReference type="ARBA" id="ARBA00023224"/>
    </source>
</evidence>
<keyword evidence="7 9" id="KW-0675">Receptor</keyword>
<dbReference type="EnsemblMetazoa" id="XM_021046283.2">
    <property type="protein sequence ID" value="XP_020901942.1"/>
    <property type="gene ID" value="LOC110240467"/>
</dbReference>
<dbReference type="Pfam" id="PF00001">
    <property type="entry name" value="7tm_1"/>
    <property type="match status" value="1"/>
</dbReference>
<evidence type="ECO:0000256" key="6">
    <source>
        <dbReference type="ARBA" id="ARBA00023136"/>
    </source>
</evidence>
<keyword evidence="2" id="KW-1003">Cell membrane</keyword>
<keyword evidence="8 9" id="KW-0807">Transducer</keyword>
<dbReference type="OrthoDB" id="9445642at2759"/>
<dbReference type="GO" id="GO:0007268">
    <property type="term" value="P:chemical synaptic transmission"/>
    <property type="evidence" value="ECO:0007669"/>
    <property type="project" value="TreeGrafter"/>
</dbReference>
<feature type="transmembrane region" description="Helical" evidence="10">
    <location>
        <begin position="219"/>
        <end position="243"/>
    </location>
</feature>
<feature type="transmembrane region" description="Helical" evidence="10">
    <location>
        <begin position="22"/>
        <end position="46"/>
    </location>
</feature>
<sequence>MVSNNTNQTTLPRVPGLGPFELTMFLIFAIVLCAVVIFNNLLVIVAARINPRLRRGTYSLFTSLAVSDFLVGAVSMPLWIYMNIVSATNMTKAVLQFYIVFDIFSAMASILHLVSVSVDRYLAVSKPEKHRLVSSSSYRNTIGCLWIFAALISCLYPIQHGFKAYYTILLFAFGFIIPLIVISSMYIKIFRVSHKLIAPLERRQSKEDLKRHLRKEHQLARTGALVTGLFSISWIPFFTVSVVATFCRSCLHPVPGFDFRLTAFVKFMHYGNSAMNTFIYAFLNMEMKRTFIRLFKGLTTELCADNIMESYRRTRRMRQVRINMNTRRGASKE</sequence>
<dbReference type="Proteomes" id="UP000887567">
    <property type="component" value="Unplaced"/>
</dbReference>